<dbReference type="InterPro" id="IPR008615">
    <property type="entry name" value="FNIP"/>
</dbReference>
<evidence type="ECO:0000313" key="3">
    <source>
        <dbReference type="Proteomes" id="UP000001396"/>
    </source>
</evidence>
<dbReference type="Proteomes" id="UP000001396">
    <property type="component" value="Unassembled WGS sequence"/>
</dbReference>
<gene>
    <name evidence="2" type="ORF">PPL_06548</name>
</gene>
<dbReference type="GeneID" id="31362030"/>
<dbReference type="InterPro" id="IPR051251">
    <property type="entry name" value="STK_FNIP-Repeat"/>
</dbReference>
<dbReference type="InterPro" id="IPR001810">
    <property type="entry name" value="F-box_dom"/>
</dbReference>
<sequence>MVSNNNNNDSNIIVNLSHVLLSKIINYLEDNNDRIVFTFVCKRWFNERQGYLSFNIDTYSLIDDDQNFMYLNSYKSIISNKIKRKSACKAVFGDLESKQYYDYFLTEDQLDDIDRFKSLNIYKIDIAGKGFVIEPTQFESLCRLVSNLNVTVFNGIPSLKCKLPESLTSISFSREFNDELLPGFLPPNLKELTLDQYFNRTILAGVLPNTLVKLKFNVSFNQDLEPGVLPASLKVLKFRCQGFKRDFKVGSLPPNLEVLEYSGNNSPIGDGILPLSLHTLTYAPITWSKQFKSLINLKTLLFYTMGEESFDLSSLPESLTSLTLSVPETPVQLSGTMPLAIRHLDLDSSEFDADSVFKDRSKYQFDYLKVNPFNARLSLDGLKIKELELDLTTDQNEECKVNVPFGVESLIVLLNASEFQKIPTSVKKLKITNVWNSINTIQKNNDLSGAGSIQELEINYNDPFFTENDQESLQGDCIFITFLIIYHSMIVSLSHLLLSKIVNYLDNIDRIVFTLVCKRWFDDRDKYLSFNTDDINIINDNNVGVFTLKSYRSLILRSFNQKSNCVLSIGGTKKDYSLDPHLSNSLIHLLIINNIVTHGEDTINRISPNITTVYLTEKLGTKFTENLFGMISNSNVSTLKDISSLSNVLLPVNLTSITFAYVFDSPLLAGYLPPKLKKLKFESHSDFNQPISAGVLPNTLTKLIFGARFNQRLEPNVLPESLTFLELGGDYSHTLQVGSIPPNLKVFNHFGERICDISDGVLPQSLCTLKGSPLSWIPFIKSLNNLTTLSLYQNDIDDSYYTVDFADLPASLTDLDIQASCLLISSISPSIRNLDIASTQYDIDEIFKNRSQFNLERLCVDGSKLESLDKLKIKELQLDFDSSESIIRDIPFGVETVNFGYDTYKVDKTIPNGFPSSVKKFIFNSDKSISALGFKIPNTVEEVVIKLYCRDQFSTKWIPDSVKSLTVSSTVLRDVFNLPKSITNLCLTRNENIVELQVRKIYDNHYLIFGQSRINFNAAIVSRIRSYLPVDSLTFRKIKLESLEHLDHCDHISKIKSNLNNHLCLDNSNISNEINDIFINKRIKSIWSVLKDSSLHIQSLTSKESEISQHISELHEYLRVIEHKLKKSINDDIDTHNQQVNQLLNELKYLVDINNSNNIIINNKEYNVNNNNNSSSSNNEFEEIKPDITDEYLLSTIIKSINENSTLISFIENNKVVFDQQKQQQDHTSIIVNQHYNNNSDSWLLDSIYKYSKQFNPQRQLQIVQPLNIYTIRFNIQPFKSVIHKSISVTTPKRTKNTIFSLHRNGATLIHFISDDYFHTEEVEFPEGHILDFRNTTMSTALVGKNIYIFSGFNAGSSKLIKYNIKAKSFSVVENVKNLTRYYGVSLCYDGYDHIYLVGGYRGSCYDPTIESFNVHTKRLKIKEPSFKNFSKKVISVYHRRNGWIYTVPSDAPLVIAFNPVSMVSVEYRFNDLECAYSGCTDDDGNIYVLNHRKYFIRFNMDTKQFQRLESIEFHNEFLSMVYRKVSPSSTCSLAVIYSNVKYSIFNFGEHRVQRVSSVVKLFTSLKV</sequence>
<evidence type="ECO:0000259" key="1">
    <source>
        <dbReference type="Pfam" id="PF00646"/>
    </source>
</evidence>
<dbReference type="Pfam" id="PF05725">
    <property type="entry name" value="FNIP"/>
    <property type="match status" value="4"/>
</dbReference>
<keyword evidence="3" id="KW-1185">Reference proteome</keyword>
<dbReference type="Gene3D" id="2.120.10.80">
    <property type="entry name" value="Kelch-type beta propeller"/>
    <property type="match status" value="1"/>
</dbReference>
<dbReference type="InParanoid" id="D3BDG5"/>
<dbReference type="Pfam" id="PF00646">
    <property type="entry name" value="F-box"/>
    <property type="match status" value="1"/>
</dbReference>
<dbReference type="SUPFAM" id="SSF117281">
    <property type="entry name" value="Kelch motif"/>
    <property type="match status" value="1"/>
</dbReference>
<protein>
    <recommendedName>
        <fullName evidence="1">F-box domain-containing protein</fullName>
    </recommendedName>
</protein>
<dbReference type="RefSeq" id="XP_020432729.1">
    <property type="nucleotide sequence ID" value="XM_020577402.1"/>
</dbReference>
<dbReference type="InterPro" id="IPR015915">
    <property type="entry name" value="Kelch-typ_b-propeller"/>
</dbReference>
<dbReference type="PANTHER" id="PTHR32134:SF92">
    <property type="entry name" value="FNIP REPEAT-CONTAINING PROTEIN"/>
    <property type="match status" value="1"/>
</dbReference>
<accession>D3BDG5</accession>
<feature type="domain" description="F-box" evidence="1">
    <location>
        <begin position="492"/>
        <end position="520"/>
    </location>
</feature>
<dbReference type="EMBL" id="ADBJ01000029">
    <property type="protein sequence ID" value="EFA80609.1"/>
    <property type="molecule type" value="Genomic_DNA"/>
</dbReference>
<organism evidence="2 3">
    <name type="scientific">Heterostelium pallidum (strain ATCC 26659 / Pp 5 / PN500)</name>
    <name type="common">Cellular slime mold</name>
    <name type="synonym">Polysphondylium pallidum</name>
    <dbReference type="NCBI Taxonomy" id="670386"/>
    <lineage>
        <taxon>Eukaryota</taxon>
        <taxon>Amoebozoa</taxon>
        <taxon>Evosea</taxon>
        <taxon>Eumycetozoa</taxon>
        <taxon>Dictyostelia</taxon>
        <taxon>Acytosteliales</taxon>
        <taxon>Acytosteliaceae</taxon>
        <taxon>Heterostelium</taxon>
    </lineage>
</organism>
<comment type="caution">
    <text evidence="2">The sequence shown here is derived from an EMBL/GenBank/DDBJ whole genome shotgun (WGS) entry which is preliminary data.</text>
</comment>
<name>D3BDG5_HETP5</name>
<reference evidence="2 3" key="1">
    <citation type="journal article" date="2011" name="Genome Res.">
        <title>Phylogeny-wide analysis of social amoeba genomes highlights ancient origins for complex intercellular communication.</title>
        <authorList>
            <person name="Heidel A.J."/>
            <person name="Lawal H.M."/>
            <person name="Felder M."/>
            <person name="Schilde C."/>
            <person name="Helps N.R."/>
            <person name="Tunggal B."/>
            <person name="Rivero F."/>
            <person name="John U."/>
            <person name="Schleicher M."/>
            <person name="Eichinger L."/>
            <person name="Platzer M."/>
            <person name="Noegel A.A."/>
            <person name="Schaap P."/>
            <person name="Gloeckner G."/>
        </authorList>
    </citation>
    <scope>NUCLEOTIDE SEQUENCE [LARGE SCALE GENOMIC DNA]</scope>
    <source>
        <strain evidence="3">ATCC 26659 / Pp 5 / PN500</strain>
    </source>
</reference>
<dbReference type="Gene3D" id="1.20.1280.50">
    <property type="match status" value="1"/>
</dbReference>
<proteinExistence type="predicted"/>
<evidence type="ECO:0000313" key="2">
    <source>
        <dbReference type="EMBL" id="EFA80609.1"/>
    </source>
</evidence>
<dbReference type="SUPFAM" id="SSF52058">
    <property type="entry name" value="L domain-like"/>
    <property type="match status" value="1"/>
</dbReference>
<dbReference type="PANTHER" id="PTHR32134">
    <property type="entry name" value="FNIP REPEAT-CONTAINING PROTEIN"/>
    <property type="match status" value="1"/>
</dbReference>